<keyword evidence="15" id="KW-0175">Coiled coil</keyword>
<evidence type="ECO:0000256" key="9">
    <source>
        <dbReference type="ARBA" id="ARBA00023136"/>
    </source>
</evidence>
<evidence type="ECO:0000256" key="13">
    <source>
        <dbReference type="HAMAP-Rule" id="MF_01398"/>
    </source>
</evidence>
<gene>
    <name evidence="13 16" type="primary">atpF</name>
    <name evidence="16" type="ORF">GCM10008967_08100</name>
</gene>
<evidence type="ECO:0000256" key="14">
    <source>
        <dbReference type="RuleBase" id="RU003848"/>
    </source>
</evidence>
<evidence type="ECO:0000256" key="11">
    <source>
        <dbReference type="ARBA" id="ARBA00025198"/>
    </source>
</evidence>
<comment type="subcellular location">
    <subcellularLocation>
        <location evidence="13">Cell membrane</location>
        <topology evidence="13">Single-pass membrane protein</topology>
    </subcellularLocation>
    <subcellularLocation>
        <location evidence="12">Endomembrane system</location>
        <topology evidence="12">Single-pass membrane protein</topology>
    </subcellularLocation>
</comment>
<evidence type="ECO:0000256" key="1">
    <source>
        <dbReference type="ARBA" id="ARBA00005513"/>
    </source>
</evidence>
<proteinExistence type="inferred from homology"/>
<comment type="similarity">
    <text evidence="1 13 14">Belongs to the ATPase B chain family.</text>
</comment>
<dbReference type="InterPro" id="IPR050059">
    <property type="entry name" value="ATP_synthase_B_chain"/>
</dbReference>
<dbReference type="InterPro" id="IPR005864">
    <property type="entry name" value="ATP_synth_F0_bsu_bac"/>
</dbReference>
<protein>
    <recommendedName>
        <fullName evidence="13">ATP synthase subunit b</fullName>
    </recommendedName>
    <alternativeName>
        <fullName evidence="13">ATP synthase F(0) sector subunit b</fullName>
    </alternativeName>
    <alternativeName>
        <fullName evidence="13">ATPase subunit I</fullName>
    </alternativeName>
    <alternativeName>
        <fullName evidence="13">F-type ATPase subunit b</fullName>
        <shortName evidence="13">F-ATPase subunit b</shortName>
    </alternativeName>
</protein>
<dbReference type="NCBIfam" id="TIGR01144">
    <property type="entry name" value="ATP_synt_b"/>
    <property type="match status" value="1"/>
</dbReference>
<comment type="function">
    <text evidence="11 13">F(1)F(0) ATP synthase produces ATP from ADP in the presence of a proton or sodium gradient. F-type ATPases consist of two structural domains, F(1) containing the extramembraneous catalytic core and F(0) containing the membrane proton channel, linked together by a central stalk and a peripheral stalk. During catalysis, ATP synthesis in the catalytic domain of F(1) is coupled via a rotary mechanism of the central stalk subunits to proton translocation.</text>
</comment>
<keyword evidence="6 13" id="KW-0375">Hydrogen ion transport</keyword>
<feature type="transmembrane region" description="Helical" evidence="13">
    <location>
        <begin position="20"/>
        <end position="37"/>
    </location>
</feature>
<evidence type="ECO:0000256" key="4">
    <source>
        <dbReference type="ARBA" id="ARBA00022547"/>
    </source>
</evidence>
<evidence type="ECO:0000256" key="8">
    <source>
        <dbReference type="ARBA" id="ARBA00023065"/>
    </source>
</evidence>
<feature type="coiled-coil region" evidence="15">
    <location>
        <begin position="55"/>
        <end position="141"/>
    </location>
</feature>
<dbReference type="HAMAP" id="MF_01398">
    <property type="entry name" value="ATP_synth_b_bprime"/>
    <property type="match status" value="1"/>
</dbReference>
<evidence type="ECO:0000256" key="7">
    <source>
        <dbReference type="ARBA" id="ARBA00022989"/>
    </source>
</evidence>
<dbReference type="PANTHER" id="PTHR33445:SF1">
    <property type="entry name" value="ATP SYNTHASE SUBUNIT B"/>
    <property type="match status" value="1"/>
</dbReference>
<keyword evidence="17" id="KW-1185">Reference proteome</keyword>
<accession>A0ABN0VY13</accession>
<comment type="caution">
    <text evidence="16">The sequence shown here is derived from an EMBL/GenBank/DDBJ whole genome shotgun (WGS) entry which is preliminary data.</text>
</comment>
<keyword evidence="10 13" id="KW-0066">ATP synthesis</keyword>
<name>A0ABN0VY13_9BACI</name>
<comment type="subunit">
    <text evidence="13">F-type ATPases have 2 components, F(1) - the catalytic core - and F(0) - the membrane proton channel. F(1) has five subunits: alpha(3), beta(3), gamma(1), delta(1), epsilon(1). F(0) has three main subunits: a(1), b(2) and c(10-14). The alpha and beta chains form an alternating ring which encloses part of the gamma chain. F(1) is attached to F(0) by a central stalk formed by the gamma and epsilon chains, while a peripheral stalk is formed by the delta and b chains.</text>
</comment>
<evidence type="ECO:0000256" key="6">
    <source>
        <dbReference type="ARBA" id="ARBA00022781"/>
    </source>
</evidence>
<dbReference type="InterPro" id="IPR028987">
    <property type="entry name" value="ATP_synth_B-like_membr_sf"/>
</dbReference>
<dbReference type="Pfam" id="PF00430">
    <property type="entry name" value="ATP-synt_B"/>
    <property type="match status" value="1"/>
</dbReference>
<evidence type="ECO:0000256" key="5">
    <source>
        <dbReference type="ARBA" id="ARBA00022692"/>
    </source>
</evidence>
<dbReference type="EMBL" id="BAAADJ010000006">
    <property type="protein sequence ID" value="GAA0319940.1"/>
    <property type="molecule type" value="Genomic_DNA"/>
</dbReference>
<keyword evidence="7 13" id="KW-1133">Transmembrane helix</keyword>
<evidence type="ECO:0000313" key="17">
    <source>
        <dbReference type="Proteomes" id="UP001500782"/>
    </source>
</evidence>
<keyword evidence="3 13" id="KW-1003">Cell membrane</keyword>
<dbReference type="Proteomes" id="UP001500782">
    <property type="component" value="Unassembled WGS sequence"/>
</dbReference>
<evidence type="ECO:0000313" key="16">
    <source>
        <dbReference type="EMBL" id="GAA0319940.1"/>
    </source>
</evidence>
<organism evidence="16 17">
    <name type="scientific">Bacillus carboniphilus</name>
    <dbReference type="NCBI Taxonomy" id="86663"/>
    <lineage>
        <taxon>Bacteria</taxon>
        <taxon>Bacillati</taxon>
        <taxon>Bacillota</taxon>
        <taxon>Bacilli</taxon>
        <taxon>Bacillales</taxon>
        <taxon>Bacillaceae</taxon>
        <taxon>Bacillus</taxon>
    </lineage>
</organism>
<dbReference type="PANTHER" id="PTHR33445">
    <property type="entry name" value="ATP SYNTHASE SUBUNIT B', CHLOROPLASTIC"/>
    <property type="match status" value="1"/>
</dbReference>
<keyword evidence="2 13" id="KW-0813">Transport</keyword>
<dbReference type="SUPFAM" id="SSF81573">
    <property type="entry name" value="F1F0 ATP synthase subunit B, membrane domain"/>
    <property type="match status" value="1"/>
</dbReference>
<sequence length="171" mass="19417">MLLEGLALNAGGFTWGDSIYQLFAFLVLMLLLSKFAWKPLMKIMKDRENHISNEIDAAENSRRDANKLLEEQRVLLKEARTEAQSLIDNARKLGDDQREEIIQAAKSEADRMKEAAKREIIQEKEQAVSALREQVASLSVMIASKVIEKNLSADEQQALINQYIKEAGEER</sequence>
<dbReference type="CDD" id="cd06503">
    <property type="entry name" value="ATP-synt_Fo_b"/>
    <property type="match status" value="1"/>
</dbReference>
<keyword evidence="4 13" id="KW-0138">CF(0)</keyword>
<evidence type="ECO:0000256" key="10">
    <source>
        <dbReference type="ARBA" id="ARBA00023310"/>
    </source>
</evidence>
<evidence type="ECO:0000256" key="3">
    <source>
        <dbReference type="ARBA" id="ARBA00022475"/>
    </source>
</evidence>
<evidence type="ECO:0000256" key="15">
    <source>
        <dbReference type="SAM" id="Coils"/>
    </source>
</evidence>
<dbReference type="Gene3D" id="1.20.5.620">
    <property type="entry name" value="F1F0 ATP synthase subunit B, membrane domain"/>
    <property type="match status" value="1"/>
</dbReference>
<evidence type="ECO:0000256" key="12">
    <source>
        <dbReference type="ARBA" id="ARBA00037847"/>
    </source>
</evidence>
<comment type="function">
    <text evidence="13">Component of the F(0) channel, it forms part of the peripheral stalk, linking F(1) to F(0).</text>
</comment>
<dbReference type="RefSeq" id="WP_343796603.1">
    <property type="nucleotide sequence ID" value="NZ_BAAADJ010000006.1"/>
</dbReference>
<evidence type="ECO:0000256" key="2">
    <source>
        <dbReference type="ARBA" id="ARBA00022448"/>
    </source>
</evidence>
<keyword evidence="9 13" id="KW-0472">Membrane</keyword>
<keyword evidence="8 13" id="KW-0406">Ion transport</keyword>
<dbReference type="InterPro" id="IPR002146">
    <property type="entry name" value="ATP_synth_b/b'su_bac/chlpt"/>
</dbReference>
<reference evidence="16 17" key="1">
    <citation type="journal article" date="2019" name="Int. J. Syst. Evol. Microbiol.">
        <title>The Global Catalogue of Microorganisms (GCM) 10K type strain sequencing project: providing services to taxonomists for standard genome sequencing and annotation.</title>
        <authorList>
            <consortium name="The Broad Institute Genomics Platform"/>
            <consortium name="The Broad Institute Genome Sequencing Center for Infectious Disease"/>
            <person name="Wu L."/>
            <person name="Ma J."/>
        </authorList>
    </citation>
    <scope>NUCLEOTIDE SEQUENCE [LARGE SCALE GENOMIC DNA]</scope>
    <source>
        <strain evidence="16 17">JCM 9731</strain>
    </source>
</reference>
<keyword evidence="5 13" id="KW-0812">Transmembrane</keyword>